<organism evidence="3 4">
    <name type="scientific">Tahibacter aquaticus</name>
    <dbReference type="NCBI Taxonomy" id="520092"/>
    <lineage>
        <taxon>Bacteria</taxon>
        <taxon>Pseudomonadati</taxon>
        <taxon>Pseudomonadota</taxon>
        <taxon>Gammaproteobacteria</taxon>
        <taxon>Lysobacterales</taxon>
        <taxon>Rhodanobacteraceae</taxon>
        <taxon>Tahibacter</taxon>
    </lineage>
</organism>
<evidence type="ECO:0000313" key="4">
    <source>
        <dbReference type="Proteomes" id="UP000295293"/>
    </source>
</evidence>
<dbReference type="RefSeq" id="WP_133817159.1">
    <property type="nucleotide sequence ID" value="NZ_SNZH01000002.1"/>
</dbReference>
<evidence type="ECO:0000313" key="3">
    <source>
        <dbReference type="EMBL" id="TDR47437.1"/>
    </source>
</evidence>
<evidence type="ECO:0000256" key="1">
    <source>
        <dbReference type="SAM" id="MobiDB-lite"/>
    </source>
</evidence>
<proteinExistence type="predicted"/>
<comment type="caution">
    <text evidence="3">The sequence shown here is derived from an EMBL/GenBank/DDBJ whole genome shotgun (WGS) entry which is preliminary data.</text>
</comment>
<name>A0A4R6Z6Q3_9GAMM</name>
<dbReference type="EMBL" id="SNZH01000002">
    <property type="protein sequence ID" value="TDR47437.1"/>
    <property type="molecule type" value="Genomic_DNA"/>
</dbReference>
<dbReference type="AlphaFoldDB" id="A0A4R6Z6Q3"/>
<feature type="region of interest" description="Disordered" evidence="1">
    <location>
        <begin position="352"/>
        <end position="384"/>
    </location>
</feature>
<feature type="chain" id="PRO_5020804324" evidence="2">
    <location>
        <begin position="21"/>
        <end position="384"/>
    </location>
</feature>
<dbReference type="Proteomes" id="UP000295293">
    <property type="component" value="Unassembled WGS sequence"/>
</dbReference>
<gene>
    <name evidence="3" type="ORF">DFR29_10296</name>
</gene>
<protein>
    <submittedName>
        <fullName evidence="3">Uncharacterized protein</fullName>
    </submittedName>
</protein>
<feature type="signal peptide" evidence="2">
    <location>
        <begin position="1"/>
        <end position="20"/>
    </location>
</feature>
<keyword evidence="2" id="KW-0732">Signal</keyword>
<reference evidence="3 4" key="1">
    <citation type="submission" date="2019-03" db="EMBL/GenBank/DDBJ databases">
        <title>Genomic Encyclopedia of Type Strains, Phase IV (KMG-IV): sequencing the most valuable type-strain genomes for metagenomic binning, comparative biology and taxonomic classification.</title>
        <authorList>
            <person name="Goeker M."/>
        </authorList>
    </citation>
    <scope>NUCLEOTIDE SEQUENCE [LARGE SCALE GENOMIC DNA]</scope>
    <source>
        <strain evidence="3 4">DSM 21667</strain>
    </source>
</reference>
<keyword evidence="4" id="KW-1185">Reference proteome</keyword>
<accession>A0A4R6Z6Q3</accession>
<sequence>MFTRIAVCLSLALLAQASLAAVPSPPEASAAETAHAEQEAKAAYQRHLASMREAVLPVYLKLRESSAPRDWMLASQLWPLDENDPLSSHAARAELLRNAVAAAPDDVIVQWVGMTARTSGGSGCSAPAQLPANMDNVLRLEGDNGIAWLPVLRQAYQDKDALGVDSALSRMAAATRFDDHANEHAQLLVTLYEQNPQMVASRSDGETVGGLDANVSMAMMMAHSTAPSLYLLETVCDRAQKPAVEPRRFSICADIGRQLSAHGKSFGLREQGRSLLRKLGEVDPNADESRREMAYLAWAMGRSPDQTQLNAIVRDEWLRTGDEVQAARAVVRALGLPLTPPAMWQMPAEFAEAFDAAESDQTLEDTDDDETNEDDGPATESEPD</sequence>
<feature type="compositionally biased region" description="Acidic residues" evidence="1">
    <location>
        <begin position="355"/>
        <end position="384"/>
    </location>
</feature>
<evidence type="ECO:0000256" key="2">
    <source>
        <dbReference type="SAM" id="SignalP"/>
    </source>
</evidence>